<comment type="caution">
    <text evidence="8">The sequence shown here is derived from an EMBL/GenBank/DDBJ whole genome shotgun (WGS) entry which is preliminary data.</text>
</comment>
<evidence type="ECO:0000256" key="6">
    <source>
        <dbReference type="SAM" id="MobiDB-lite"/>
    </source>
</evidence>
<dbReference type="EMBL" id="JAEHOE010000001">
    <property type="protein sequence ID" value="KAG2501532.1"/>
    <property type="molecule type" value="Genomic_DNA"/>
</dbReference>
<evidence type="ECO:0000256" key="3">
    <source>
        <dbReference type="ARBA" id="ARBA00022692"/>
    </source>
</evidence>
<feature type="compositionally biased region" description="Gly residues" evidence="6">
    <location>
        <begin position="444"/>
        <end position="460"/>
    </location>
</feature>
<feature type="transmembrane region" description="Helical" evidence="7">
    <location>
        <begin position="136"/>
        <end position="160"/>
    </location>
</feature>
<evidence type="ECO:0000256" key="1">
    <source>
        <dbReference type="ARBA" id="ARBA00004141"/>
    </source>
</evidence>
<dbReference type="PANTHER" id="PTHR30028:SF0">
    <property type="entry name" value="PROTEIN ALUMINUM SENSITIVE 3"/>
    <property type="match status" value="1"/>
</dbReference>
<feature type="region of interest" description="Disordered" evidence="6">
    <location>
        <begin position="368"/>
        <end position="464"/>
    </location>
</feature>
<evidence type="ECO:0000256" key="4">
    <source>
        <dbReference type="ARBA" id="ARBA00022989"/>
    </source>
</evidence>
<feature type="transmembrane region" description="Helical" evidence="7">
    <location>
        <begin position="166"/>
        <end position="192"/>
    </location>
</feature>
<protein>
    <submittedName>
        <fullName evidence="8">Uncharacterized protein</fullName>
    </submittedName>
</protein>
<name>A0A835YGU0_9CHLO</name>
<keyword evidence="5 7" id="KW-0472">Membrane</keyword>
<sequence>MDTPDLPAIPGWPPPGRLPGGSPPPPFAPTPPFPPTPDQHGDSGTIPLSPLAVALAAVVLVINGIISLRFKLGLHTQLLVAATRMVIQLSVLGYVLVPIFTYDRWWLVLLYGCFMLSVASLEAVQRPSYTFQGMLATALLAMASSSGLLITYTVAVVLALRPVWDAQYLIPLLGMLMGNATSAISVGLTTVLDDLAANRPVIEHLLALGANRFEATDAAVRRALRVSMTPLLNQMSVMGVVSIPGMMTGQILAGGDPAQAARYQMVIMFVIGGSTCLASVISIYLAALSIVDATHTFQGDKLIRKAKAEGGLRQRASAALAAARAHLATAQRKGRGLGMCLATACCCCLLPQGPAAAAARRRSSALVQRGSEGARGGYAGSSHAGPKSSASGVPYSDAGREPGTPWGQGGGGTSTSAPSPFAPASSRRGGGWVPALQSWIGVRAGPGPGAGGGGGGGGGQSFQPMSQERLLSSDSFSSSLLQGGPGGGVFSPVSPGALAAAANAGPQSYAYGGPYRLPGAGEGAGEEDEADRSGRGGVAFRGGMGGAGGRGGADLEGGAAGGLSGSAGAGGQGLAQPLLGGPTGGAGGGGGGAGEGGGMLHSGMAAVVSVGGWLGSRAVAGASAAWESYGRWRGTSGGGGGGGGGYRPM</sequence>
<proteinExistence type="inferred from homology"/>
<organism evidence="8 9">
    <name type="scientific">Edaphochlamys debaryana</name>
    <dbReference type="NCBI Taxonomy" id="47281"/>
    <lineage>
        <taxon>Eukaryota</taxon>
        <taxon>Viridiplantae</taxon>
        <taxon>Chlorophyta</taxon>
        <taxon>core chlorophytes</taxon>
        <taxon>Chlorophyceae</taxon>
        <taxon>CS clade</taxon>
        <taxon>Chlamydomonadales</taxon>
        <taxon>Chlamydomonadales incertae sedis</taxon>
        <taxon>Edaphochlamys</taxon>
    </lineage>
</organism>
<feature type="transmembrane region" description="Helical" evidence="7">
    <location>
        <begin position="265"/>
        <end position="291"/>
    </location>
</feature>
<dbReference type="GO" id="GO:0005886">
    <property type="term" value="C:plasma membrane"/>
    <property type="evidence" value="ECO:0007669"/>
    <property type="project" value="TreeGrafter"/>
</dbReference>
<dbReference type="Proteomes" id="UP000612055">
    <property type="component" value="Unassembled WGS sequence"/>
</dbReference>
<dbReference type="PANTHER" id="PTHR30028">
    <property type="entry name" value="UPF0014 INNER MEMBRANE PROTEIN YBBM-RELATED"/>
    <property type="match status" value="1"/>
</dbReference>
<feature type="region of interest" description="Disordered" evidence="6">
    <location>
        <begin position="520"/>
        <end position="543"/>
    </location>
</feature>
<keyword evidence="4 7" id="KW-1133">Transmembrane helix</keyword>
<gene>
    <name evidence="8" type="ORF">HYH03_000039</name>
</gene>
<evidence type="ECO:0000256" key="7">
    <source>
        <dbReference type="SAM" id="Phobius"/>
    </source>
</evidence>
<feature type="region of interest" description="Disordered" evidence="6">
    <location>
        <begin position="573"/>
        <end position="592"/>
    </location>
</feature>
<evidence type="ECO:0000313" key="8">
    <source>
        <dbReference type="EMBL" id="KAG2501532.1"/>
    </source>
</evidence>
<dbReference type="OrthoDB" id="432685at2759"/>
<keyword evidence="3 7" id="KW-0812">Transmembrane</keyword>
<accession>A0A835YGU0</accession>
<evidence type="ECO:0000256" key="2">
    <source>
        <dbReference type="ARBA" id="ARBA00005268"/>
    </source>
</evidence>
<feature type="transmembrane region" description="Helical" evidence="7">
    <location>
        <begin position="78"/>
        <end position="99"/>
    </location>
</feature>
<feature type="region of interest" description="Disordered" evidence="6">
    <location>
        <begin position="1"/>
        <end position="42"/>
    </location>
</feature>
<dbReference type="InterPro" id="IPR005226">
    <property type="entry name" value="UPF0014_fam"/>
</dbReference>
<comment type="subcellular location">
    <subcellularLocation>
        <location evidence="1">Membrane</location>
        <topology evidence="1">Multi-pass membrane protein</topology>
    </subcellularLocation>
</comment>
<feature type="compositionally biased region" description="Low complexity" evidence="6">
    <location>
        <begin position="414"/>
        <end position="426"/>
    </location>
</feature>
<feature type="transmembrane region" description="Helical" evidence="7">
    <location>
        <begin position="46"/>
        <end position="66"/>
    </location>
</feature>
<feature type="transmembrane region" description="Helical" evidence="7">
    <location>
        <begin position="231"/>
        <end position="253"/>
    </location>
</feature>
<keyword evidence="9" id="KW-1185">Reference proteome</keyword>
<feature type="compositionally biased region" description="Gly residues" evidence="6">
    <location>
        <begin position="581"/>
        <end position="592"/>
    </location>
</feature>
<dbReference type="Pfam" id="PF03649">
    <property type="entry name" value="UPF0014"/>
    <property type="match status" value="1"/>
</dbReference>
<feature type="transmembrane region" description="Helical" evidence="7">
    <location>
        <begin position="105"/>
        <end position="124"/>
    </location>
</feature>
<evidence type="ECO:0000313" key="9">
    <source>
        <dbReference type="Proteomes" id="UP000612055"/>
    </source>
</evidence>
<reference evidence="8" key="1">
    <citation type="journal article" date="2020" name="bioRxiv">
        <title>Comparative genomics of Chlamydomonas.</title>
        <authorList>
            <person name="Craig R.J."/>
            <person name="Hasan A.R."/>
            <person name="Ness R.W."/>
            <person name="Keightley P.D."/>
        </authorList>
    </citation>
    <scope>NUCLEOTIDE SEQUENCE</scope>
    <source>
        <strain evidence="8">CCAP 11/70</strain>
    </source>
</reference>
<comment type="similarity">
    <text evidence="2">Belongs to the UPF0014 family.</text>
</comment>
<dbReference type="AlphaFoldDB" id="A0A835YGU0"/>
<feature type="compositionally biased region" description="Pro residues" evidence="6">
    <location>
        <begin position="10"/>
        <end position="37"/>
    </location>
</feature>
<evidence type="ECO:0000256" key="5">
    <source>
        <dbReference type="ARBA" id="ARBA00023136"/>
    </source>
</evidence>